<proteinExistence type="predicted"/>
<name>A0A930VPH8_9ACTN</name>
<evidence type="ECO:0000259" key="1">
    <source>
        <dbReference type="Pfam" id="PF08242"/>
    </source>
</evidence>
<dbReference type="Pfam" id="PF08242">
    <property type="entry name" value="Methyltransf_12"/>
    <property type="match status" value="1"/>
</dbReference>
<dbReference type="GO" id="GO:0008168">
    <property type="term" value="F:methyltransferase activity"/>
    <property type="evidence" value="ECO:0007669"/>
    <property type="project" value="UniProtKB-KW"/>
</dbReference>
<dbReference type="RefSeq" id="WP_194696478.1">
    <property type="nucleotide sequence ID" value="NZ_JADKPO010000013.1"/>
</dbReference>
<dbReference type="CDD" id="cd02440">
    <property type="entry name" value="AdoMet_MTases"/>
    <property type="match status" value="1"/>
</dbReference>
<protein>
    <submittedName>
        <fullName evidence="2">Methyltransferase domain-containing protein</fullName>
    </submittedName>
</protein>
<keyword evidence="2" id="KW-0808">Transferase</keyword>
<gene>
    <name evidence="2" type="ORF">ISU10_11140</name>
</gene>
<sequence length="266" mass="29210">MDEQAVTGYPALFDSLSEHYDQSGVPFFQVMAGGLVDRLTVRPGEKALDIGSGRGAVTFHLAAAVGPGGRVDALDLAPGMVRHLAEDAAHLPQVHVATSDAADPRPPDPPYDVIASSMVIFFLDDPIAGLTRWRALLRPGGRVGVATFQPWEGTWRALDALYDEYVEDPLPTDDRWDTDASVEEMLRGAGFDGVRTESATYEIPFTDYDQWRRWSWATPMGGLWRRTPESLHPEIERRATAILDASRASDGHLVLEATARYTFGEA</sequence>
<dbReference type="SUPFAM" id="SSF53335">
    <property type="entry name" value="S-adenosyl-L-methionine-dependent methyltransferases"/>
    <property type="match status" value="1"/>
</dbReference>
<dbReference type="Gene3D" id="3.40.50.150">
    <property type="entry name" value="Vaccinia Virus protein VP39"/>
    <property type="match status" value="1"/>
</dbReference>
<keyword evidence="3" id="KW-1185">Reference proteome</keyword>
<dbReference type="InterPro" id="IPR013217">
    <property type="entry name" value="Methyltransf_12"/>
</dbReference>
<feature type="domain" description="Methyltransferase type 12" evidence="1">
    <location>
        <begin position="48"/>
        <end position="143"/>
    </location>
</feature>
<evidence type="ECO:0000313" key="3">
    <source>
        <dbReference type="Proteomes" id="UP000660668"/>
    </source>
</evidence>
<dbReference type="AlphaFoldDB" id="A0A930VPH8"/>
<accession>A0A930VPH8</accession>
<organism evidence="2 3">
    <name type="scientific">Nocardioides agariphilus</name>
    <dbReference type="NCBI Taxonomy" id="433664"/>
    <lineage>
        <taxon>Bacteria</taxon>
        <taxon>Bacillati</taxon>
        <taxon>Actinomycetota</taxon>
        <taxon>Actinomycetes</taxon>
        <taxon>Propionibacteriales</taxon>
        <taxon>Nocardioidaceae</taxon>
        <taxon>Nocardioides</taxon>
    </lineage>
</organism>
<reference evidence="2" key="1">
    <citation type="submission" date="2020-11" db="EMBL/GenBank/DDBJ databases">
        <title>Nocardioides cynanchi sp. nov., isolated from soil of rhizosphere of Cynanchum wilfordii.</title>
        <authorList>
            <person name="Lee J.-S."/>
            <person name="Suh M.K."/>
            <person name="Kim J.-S."/>
        </authorList>
    </citation>
    <scope>NUCLEOTIDE SEQUENCE</scope>
    <source>
        <strain evidence="2">KCTC 19276</strain>
    </source>
</reference>
<evidence type="ECO:0000313" key="2">
    <source>
        <dbReference type="EMBL" id="MBF4768322.1"/>
    </source>
</evidence>
<dbReference type="PANTHER" id="PTHR43861">
    <property type="entry name" value="TRANS-ACONITATE 2-METHYLTRANSFERASE-RELATED"/>
    <property type="match status" value="1"/>
</dbReference>
<keyword evidence="2" id="KW-0489">Methyltransferase</keyword>
<dbReference type="Proteomes" id="UP000660668">
    <property type="component" value="Unassembled WGS sequence"/>
</dbReference>
<comment type="caution">
    <text evidence="2">The sequence shown here is derived from an EMBL/GenBank/DDBJ whole genome shotgun (WGS) entry which is preliminary data.</text>
</comment>
<dbReference type="InterPro" id="IPR029063">
    <property type="entry name" value="SAM-dependent_MTases_sf"/>
</dbReference>
<dbReference type="PANTHER" id="PTHR43861:SF1">
    <property type="entry name" value="TRANS-ACONITATE 2-METHYLTRANSFERASE"/>
    <property type="match status" value="1"/>
</dbReference>
<dbReference type="GO" id="GO:0032259">
    <property type="term" value="P:methylation"/>
    <property type="evidence" value="ECO:0007669"/>
    <property type="project" value="UniProtKB-KW"/>
</dbReference>
<dbReference type="EMBL" id="JADKPO010000013">
    <property type="protein sequence ID" value="MBF4768322.1"/>
    <property type="molecule type" value="Genomic_DNA"/>
</dbReference>